<dbReference type="Gene3D" id="2.30.30.40">
    <property type="entry name" value="SH3 Domains"/>
    <property type="match status" value="1"/>
</dbReference>
<accession>A0A448WBM4</accession>
<evidence type="ECO:0000313" key="1">
    <source>
        <dbReference type="EMBL" id="VEL07830.1"/>
    </source>
</evidence>
<gene>
    <name evidence="1" type="ORF">PXEA_LOCUS1270</name>
</gene>
<dbReference type="AlphaFoldDB" id="A0A448WBM4"/>
<dbReference type="EMBL" id="CAAALY010002555">
    <property type="protein sequence ID" value="VEL07830.1"/>
    <property type="molecule type" value="Genomic_DNA"/>
</dbReference>
<comment type="caution">
    <text evidence="1">The sequence shown here is derived from an EMBL/GenBank/DDBJ whole genome shotgun (WGS) entry which is preliminary data.</text>
</comment>
<reference evidence="1" key="1">
    <citation type="submission" date="2018-11" db="EMBL/GenBank/DDBJ databases">
        <authorList>
            <consortium name="Pathogen Informatics"/>
        </authorList>
    </citation>
    <scope>NUCLEOTIDE SEQUENCE</scope>
</reference>
<organism evidence="1 2">
    <name type="scientific">Protopolystoma xenopodis</name>
    <dbReference type="NCBI Taxonomy" id="117903"/>
    <lineage>
        <taxon>Eukaryota</taxon>
        <taxon>Metazoa</taxon>
        <taxon>Spiralia</taxon>
        <taxon>Lophotrochozoa</taxon>
        <taxon>Platyhelminthes</taxon>
        <taxon>Monogenea</taxon>
        <taxon>Polyopisthocotylea</taxon>
        <taxon>Polystomatidea</taxon>
        <taxon>Polystomatidae</taxon>
        <taxon>Protopolystoma</taxon>
    </lineage>
</organism>
<sequence>MLSGDLITLCSRPIDGPAIPIQSSLYESSMSISCSGQKFSRTNMDKPPQERQHLDTNLNESIDYPINIYDEHTKNDLSSSGSSFTRLVIPSSSSRSFVFSNNDSKPGSFQTINGEMDYKVRTSGKILKEDAEDEDDASMCFGQNQRTGEIGEFPANLVYVIPSLERPTTNLLKLFKSRNLSTLPAGFRIPPILQGVLIQGCGLIGNPLPSGHIRVPSCSE</sequence>
<evidence type="ECO:0000313" key="2">
    <source>
        <dbReference type="Proteomes" id="UP000784294"/>
    </source>
</evidence>
<dbReference type="Proteomes" id="UP000784294">
    <property type="component" value="Unassembled WGS sequence"/>
</dbReference>
<protein>
    <submittedName>
        <fullName evidence="1">Uncharacterized protein</fullName>
    </submittedName>
</protein>
<proteinExistence type="predicted"/>
<name>A0A448WBM4_9PLAT</name>
<keyword evidence="2" id="KW-1185">Reference proteome</keyword>